<protein>
    <recommendedName>
        <fullName evidence="2">Integrase zinc-binding domain-containing protein</fullName>
    </recommendedName>
</protein>
<dbReference type="PANTHER" id="PTHR47266">
    <property type="entry name" value="ENDONUCLEASE-RELATED"/>
    <property type="match status" value="1"/>
</dbReference>
<sequence length="326" mass="36435">MELNIKLTPLHTPLFGFNGSEVAPLGETMLAVVLGEGDLRKVKIVRVVVVDVESDYNGILGRPALNAFQIVVSTYHMKLKFPVGDRVGEARGDQKLSRTCYQIAVKSNQRAEIKEGKKPMSSEKRPRGSDLELHGDSKDGRMGNSITTMHFEGSVLGEAMEFEEKDDWRKSIRELLQGRVPMGDKQDAEKVARYLSKYFEVDGIMFKKSLVGPHLRCVSEEEGTHVLKEIHEGCCGAHIGSRALAGKALRAGYYWPKIRAATEQLVQKCERCQRHGQITHIPAENMTKINTPIPFAQWGIELVGPLPMGTGQRKFLVVAVDYFSKW</sequence>
<dbReference type="AlphaFoldDB" id="A0A9N7RGR4"/>
<feature type="region of interest" description="Disordered" evidence="1">
    <location>
        <begin position="111"/>
        <end position="144"/>
    </location>
</feature>
<dbReference type="Gene3D" id="1.10.340.70">
    <property type="match status" value="1"/>
</dbReference>
<dbReference type="Proteomes" id="UP001153555">
    <property type="component" value="Unassembled WGS sequence"/>
</dbReference>
<gene>
    <name evidence="3" type="ORF">SHERM_24482</name>
</gene>
<keyword evidence="4" id="KW-1185">Reference proteome</keyword>
<feature type="domain" description="Integrase zinc-binding" evidence="2">
    <location>
        <begin position="222"/>
        <end position="275"/>
    </location>
</feature>
<dbReference type="InterPro" id="IPR052160">
    <property type="entry name" value="Gypsy_RT_Integrase-like"/>
</dbReference>
<accession>A0A9N7RGR4</accession>
<feature type="non-terminal residue" evidence="3">
    <location>
        <position position="1"/>
    </location>
</feature>
<evidence type="ECO:0000259" key="2">
    <source>
        <dbReference type="Pfam" id="PF17921"/>
    </source>
</evidence>
<name>A0A9N7RGR4_STRHE</name>
<reference evidence="3" key="1">
    <citation type="submission" date="2019-12" db="EMBL/GenBank/DDBJ databases">
        <authorList>
            <person name="Scholes J."/>
        </authorList>
    </citation>
    <scope>NUCLEOTIDE SEQUENCE</scope>
</reference>
<evidence type="ECO:0000256" key="1">
    <source>
        <dbReference type="SAM" id="MobiDB-lite"/>
    </source>
</evidence>
<dbReference type="EMBL" id="CACSLK010027752">
    <property type="protein sequence ID" value="CAA0828787.1"/>
    <property type="molecule type" value="Genomic_DNA"/>
</dbReference>
<feature type="compositionally biased region" description="Basic and acidic residues" evidence="1">
    <location>
        <begin position="111"/>
        <end position="141"/>
    </location>
</feature>
<comment type="caution">
    <text evidence="3">The sequence shown here is derived from an EMBL/GenBank/DDBJ whole genome shotgun (WGS) entry which is preliminary data.</text>
</comment>
<dbReference type="Pfam" id="PF17921">
    <property type="entry name" value="Integrase_H2C2"/>
    <property type="match status" value="1"/>
</dbReference>
<feature type="non-terminal residue" evidence="3">
    <location>
        <position position="326"/>
    </location>
</feature>
<proteinExistence type="predicted"/>
<organism evidence="3 4">
    <name type="scientific">Striga hermonthica</name>
    <name type="common">Purple witchweed</name>
    <name type="synonym">Buchnera hermonthica</name>
    <dbReference type="NCBI Taxonomy" id="68872"/>
    <lineage>
        <taxon>Eukaryota</taxon>
        <taxon>Viridiplantae</taxon>
        <taxon>Streptophyta</taxon>
        <taxon>Embryophyta</taxon>
        <taxon>Tracheophyta</taxon>
        <taxon>Spermatophyta</taxon>
        <taxon>Magnoliopsida</taxon>
        <taxon>eudicotyledons</taxon>
        <taxon>Gunneridae</taxon>
        <taxon>Pentapetalae</taxon>
        <taxon>asterids</taxon>
        <taxon>lamiids</taxon>
        <taxon>Lamiales</taxon>
        <taxon>Orobanchaceae</taxon>
        <taxon>Buchnereae</taxon>
        <taxon>Striga</taxon>
    </lineage>
</organism>
<evidence type="ECO:0000313" key="4">
    <source>
        <dbReference type="Proteomes" id="UP001153555"/>
    </source>
</evidence>
<dbReference type="OrthoDB" id="101614at2759"/>
<evidence type="ECO:0000313" key="3">
    <source>
        <dbReference type="EMBL" id="CAA0828787.1"/>
    </source>
</evidence>
<dbReference type="InterPro" id="IPR041588">
    <property type="entry name" value="Integrase_H2C2"/>
</dbReference>